<name>A0A5M3X6W8_9ACTN</name>
<evidence type="ECO:0000313" key="4">
    <source>
        <dbReference type="EMBL" id="GES16402.1"/>
    </source>
</evidence>
<dbReference type="InterPro" id="IPR025540">
    <property type="entry name" value="FlK"/>
</dbReference>
<feature type="active site" evidence="1">
    <location>
        <position position="53"/>
    </location>
</feature>
<gene>
    <name evidence="4" type="ORF">Amac_100000</name>
</gene>
<feature type="binding site" evidence="2">
    <location>
        <position position="72"/>
    </location>
    <ligand>
        <name>substrate</name>
    </ligand>
</feature>
<feature type="domain" description="Fluoroacetyl-CoA-specific thioesterase-like" evidence="3">
    <location>
        <begin position="26"/>
        <end position="130"/>
    </location>
</feature>
<feature type="active site" evidence="1">
    <location>
        <position position="45"/>
    </location>
</feature>
<dbReference type="PANTHER" id="PTHR36934">
    <property type="entry name" value="BLR0278 PROTEIN"/>
    <property type="match status" value="1"/>
</dbReference>
<reference evidence="4 5" key="1">
    <citation type="submission" date="2019-10" db="EMBL/GenBank/DDBJ databases">
        <title>Whole genome shotgun sequence of Acrocarpospora macrocephala NBRC 16266.</title>
        <authorList>
            <person name="Ichikawa N."/>
            <person name="Kimura A."/>
            <person name="Kitahashi Y."/>
            <person name="Komaki H."/>
            <person name="Oguchi A."/>
        </authorList>
    </citation>
    <scope>NUCLEOTIDE SEQUENCE [LARGE SCALE GENOMIC DNA]</scope>
    <source>
        <strain evidence="4 5">NBRC 16266</strain>
    </source>
</reference>
<dbReference type="EMBL" id="BLAE01000100">
    <property type="protein sequence ID" value="GES16402.1"/>
    <property type="molecule type" value="Genomic_DNA"/>
</dbReference>
<dbReference type="SUPFAM" id="SSF54637">
    <property type="entry name" value="Thioesterase/thiol ester dehydrase-isomerase"/>
    <property type="match status" value="1"/>
</dbReference>
<feature type="binding site" evidence="2">
    <location>
        <position position="72"/>
    </location>
    <ligand>
        <name>CoA</name>
        <dbReference type="ChEBI" id="CHEBI:57287"/>
    </ligand>
</feature>
<protein>
    <recommendedName>
        <fullName evidence="3">Fluoroacetyl-CoA-specific thioesterase-like domain-containing protein</fullName>
    </recommendedName>
</protein>
<dbReference type="PANTHER" id="PTHR36934:SF1">
    <property type="entry name" value="THIOESTERASE DOMAIN-CONTAINING PROTEIN"/>
    <property type="match status" value="1"/>
</dbReference>
<comment type="caution">
    <text evidence="4">The sequence shown here is derived from an EMBL/GenBank/DDBJ whole genome shotgun (WGS) entry which is preliminary data.</text>
</comment>
<evidence type="ECO:0000256" key="2">
    <source>
        <dbReference type="PIRSR" id="PIRSR014972-2"/>
    </source>
</evidence>
<dbReference type="Proteomes" id="UP000331127">
    <property type="component" value="Unassembled WGS sequence"/>
</dbReference>
<evidence type="ECO:0000259" key="3">
    <source>
        <dbReference type="Pfam" id="PF22636"/>
    </source>
</evidence>
<dbReference type="Gene3D" id="3.10.129.10">
    <property type="entry name" value="Hotdog Thioesterase"/>
    <property type="match status" value="1"/>
</dbReference>
<proteinExistence type="predicted"/>
<dbReference type="Pfam" id="PF22636">
    <property type="entry name" value="FlK"/>
    <property type="match status" value="1"/>
</dbReference>
<dbReference type="AlphaFoldDB" id="A0A5M3X6W8"/>
<feature type="binding site" evidence="2">
    <location>
        <position position="124"/>
    </location>
    <ligand>
        <name>substrate</name>
    </ligand>
</feature>
<dbReference type="InterPro" id="IPR054485">
    <property type="entry name" value="FlK-like_dom"/>
</dbReference>
<accession>A0A5M3X6W8</accession>
<evidence type="ECO:0000313" key="5">
    <source>
        <dbReference type="Proteomes" id="UP000331127"/>
    </source>
</evidence>
<evidence type="ECO:0000256" key="1">
    <source>
        <dbReference type="PIRSR" id="PIRSR014972-1"/>
    </source>
</evidence>
<sequence>MSTAPPNTIAHMTLAPGLRASRTIMVEREDTAIAAGSGDVPVLATPRLLAFAEGVTTAAIAKELEPGQTSVGTRVELSHLAATGVGAHVEIAAELTEVEGRRLVFSVTAVDRRGVLVFTATIERMLVDRERFLARITR</sequence>
<feature type="active site" evidence="1">
    <location>
        <position position="79"/>
    </location>
</feature>
<keyword evidence="5" id="KW-1185">Reference proteome</keyword>
<organism evidence="4 5">
    <name type="scientific">Acrocarpospora macrocephala</name>
    <dbReference type="NCBI Taxonomy" id="150177"/>
    <lineage>
        <taxon>Bacteria</taxon>
        <taxon>Bacillati</taxon>
        <taxon>Actinomycetota</taxon>
        <taxon>Actinomycetes</taxon>
        <taxon>Streptosporangiales</taxon>
        <taxon>Streptosporangiaceae</taxon>
        <taxon>Acrocarpospora</taxon>
    </lineage>
</organism>
<dbReference type="PIRSF" id="PIRSF014972">
    <property type="entry name" value="FlK"/>
    <property type="match status" value="1"/>
</dbReference>
<dbReference type="InterPro" id="IPR029069">
    <property type="entry name" value="HotDog_dom_sf"/>
</dbReference>